<sequence length="373" mass="40684">MDGLTDQWTNGCGGMDAACEVTITRCTLAPGHMRAKAAKAQAQVPVPTMRPSARPEPDDDAAEAAGSDPQSDFEIIEMHSEYSGFESDYDSGCDCASASVDFDSDSLSNDDTLDTVGGTNGPVVASRPSRPASQHNDSARRHGSHGLQDGVFYFEFEPQSFPATDASILHPAEQLAARMLAEGAASYQALDELLTLLPHDARKRRASVDGRWGDGSKIFSTGAYYWCGTAGMRRNLILFPHTSRLLAGIVGVTDPTHKFSTLSMIRNVLLPIHRDDGNLVGSQNLVIPCSVWDRGEIWIEQPGGSQMRSVRGKDVPGELHELTRPVRFNPHLLHGTHEWQGTRTIITAFHVRGTDSLACTDRMKLRDLQFPIQ</sequence>
<dbReference type="OrthoDB" id="421217at2759"/>
<dbReference type="EMBL" id="LSRX01000392">
    <property type="protein sequence ID" value="OLP98531.1"/>
    <property type="molecule type" value="Genomic_DNA"/>
</dbReference>
<accession>A0A1Q9DTQ7</accession>
<dbReference type="Proteomes" id="UP000186817">
    <property type="component" value="Unassembled WGS sequence"/>
</dbReference>
<organism evidence="2 3">
    <name type="scientific">Symbiodinium microadriaticum</name>
    <name type="common">Dinoflagellate</name>
    <name type="synonym">Zooxanthella microadriatica</name>
    <dbReference type="NCBI Taxonomy" id="2951"/>
    <lineage>
        <taxon>Eukaryota</taxon>
        <taxon>Sar</taxon>
        <taxon>Alveolata</taxon>
        <taxon>Dinophyceae</taxon>
        <taxon>Suessiales</taxon>
        <taxon>Symbiodiniaceae</taxon>
        <taxon>Symbiodinium</taxon>
    </lineage>
</organism>
<feature type="compositionally biased region" description="Low complexity" evidence="1">
    <location>
        <begin position="104"/>
        <end position="116"/>
    </location>
</feature>
<evidence type="ECO:0000256" key="1">
    <source>
        <dbReference type="SAM" id="MobiDB-lite"/>
    </source>
</evidence>
<feature type="compositionally biased region" description="Low complexity" evidence="1">
    <location>
        <begin position="38"/>
        <end position="52"/>
    </location>
</feature>
<protein>
    <submittedName>
        <fullName evidence="2">Uncharacterized protein</fullName>
    </submittedName>
</protein>
<dbReference type="AlphaFoldDB" id="A0A1Q9DTQ7"/>
<evidence type="ECO:0000313" key="3">
    <source>
        <dbReference type="Proteomes" id="UP000186817"/>
    </source>
</evidence>
<feature type="region of interest" description="Disordered" evidence="1">
    <location>
        <begin position="104"/>
        <end position="144"/>
    </location>
</feature>
<keyword evidence="3" id="KW-1185">Reference proteome</keyword>
<feature type="region of interest" description="Disordered" evidence="1">
    <location>
        <begin position="38"/>
        <end position="70"/>
    </location>
</feature>
<evidence type="ECO:0000313" key="2">
    <source>
        <dbReference type="EMBL" id="OLP98531.1"/>
    </source>
</evidence>
<reference evidence="2 3" key="1">
    <citation type="submission" date="2016-02" db="EMBL/GenBank/DDBJ databases">
        <title>Genome analysis of coral dinoflagellate symbionts highlights evolutionary adaptations to a symbiotic lifestyle.</title>
        <authorList>
            <person name="Aranda M."/>
            <person name="Li Y."/>
            <person name="Liew Y.J."/>
            <person name="Baumgarten S."/>
            <person name="Simakov O."/>
            <person name="Wilson M."/>
            <person name="Piel J."/>
            <person name="Ashoor H."/>
            <person name="Bougouffa S."/>
            <person name="Bajic V.B."/>
            <person name="Ryu T."/>
            <person name="Ravasi T."/>
            <person name="Bayer T."/>
            <person name="Micklem G."/>
            <person name="Kim H."/>
            <person name="Bhak J."/>
            <person name="Lajeunesse T.C."/>
            <person name="Voolstra C.R."/>
        </authorList>
    </citation>
    <scope>NUCLEOTIDE SEQUENCE [LARGE SCALE GENOMIC DNA]</scope>
    <source>
        <strain evidence="2 3">CCMP2467</strain>
    </source>
</reference>
<name>A0A1Q9DTQ7_SYMMI</name>
<comment type="caution">
    <text evidence="2">The sequence shown here is derived from an EMBL/GenBank/DDBJ whole genome shotgun (WGS) entry which is preliminary data.</text>
</comment>
<gene>
    <name evidence="2" type="ORF">AK812_SmicGene18993</name>
</gene>
<proteinExistence type="predicted"/>